<dbReference type="InterPro" id="IPR046336">
    <property type="entry name" value="Lon_prtase_N_sf"/>
</dbReference>
<evidence type="ECO:0000313" key="2">
    <source>
        <dbReference type="EMBL" id="MDB1125606.1"/>
    </source>
</evidence>
<keyword evidence="3" id="KW-1185">Reference proteome</keyword>
<dbReference type="InterPro" id="IPR015947">
    <property type="entry name" value="PUA-like_sf"/>
</dbReference>
<gene>
    <name evidence="2" type="ORF">PGX00_18870</name>
</gene>
<comment type="caution">
    <text evidence="2">The sequence shown here is derived from an EMBL/GenBank/DDBJ whole genome shotgun (WGS) entry which is preliminary data.</text>
</comment>
<proteinExistence type="predicted"/>
<dbReference type="SUPFAM" id="SSF88697">
    <property type="entry name" value="PUA domain-like"/>
    <property type="match status" value="1"/>
</dbReference>
<dbReference type="EMBL" id="JAQLOI010000003">
    <property type="protein sequence ID" value="MDB1125606.1"/>
    <property type="molecule type" value="Genomic_DNA"/>
</dbReference>
<dbReference type="Gene3D" id="2.30.130.40">
    <property type="entry name" value="LON domain-like"/>
    <property type="match status" value="1"/>
</dbReference>
<evidence type="ECO:0000259" key="1">
    <source>
        <dbReference type="Pfam" id="PF02190"/>
    </source>
</evidence>
<name>A0ABT4YVK1_9VIBR</name>
<dbReference type="Proteomes" id="UP001210678">
    <property type="component" value="Unassembled WGS sequence"/>
</dbReference>
<dbReference type="InterPro" id="IPR003111">
    <property type="entry name" value="Lon_prtase_N"/>
</dbReference>
<reference evidence="2 3" key="1">
    <citation type="submission" date="2023-01" db="EMBL/GenBank/DDBJ databases">
        <title>Vibrio sp. KJ40-1 sp.nov, isolated from marine algae.</title>
        <authorList>
            <person name="Butt M."/>
            <person name="Kim J.M.J."/>
            <person name="Jeon C.O.C."/>
        </authorList>
    </citation>
    <scope>NUCLEOTIDE SEQUENCE [LARGE SCALE GENOMIC DNA]</scope>
    <source>
        <strain evidence="2 3">KJ40-1</strain>
    </source>
</reference>
<evidence type="ECO:0000313" key="3">
    <source>
        <dbReference type="Proteomes" id="UP001210678"/>
    </source>
</evidence>
<feature type="domain" description="Lon N-terminal" evidence="1">
    <location>
        <begin position="18"/>
        <end position="189"/>
    </location>
</feature>
<dbReference type="Pfam" id="PF02190">
    <property type="entry name" value="LON_substr_bdg"/>
    <property type="match status" value="1"/>
</dbReference>
<accession>A0ABT4YVK1</accession>
<dbReference type="RefSeq" id="WP_272139476.1">
    <property type="nucleotide sequence ID" value="NZ_JAQLOI010000003.1"/>
</dbReference>
<protein>
    <submittedName>
        <fullName evidence="2">LON peptidase substrate-binding domain-containing protein</fullName>
    </submittedName>
</protein>
<organism evidence="2 3">
    <name type="scientific">Vibrio algarum</name>
    <dbReference type="NCBI Taxonomy" id="3020714"/>
    <lineage>
        <taxon>Bacteria</taxon>
        <taxon>Pseudomonadati</taxon>
        <taxon>Pseudomonadota</taxon>
        <taxon>Gammaproteobacteria</taxon>
        <taxon>Vibrionales</taxon>
        <taxon>Vibrionaceae</taxon>
        <taxon>Vibrio</taxon>
    </lineage>
</organism>
<sequence>MINVEQKTHTNPLESIQYPVFPLPIFVLPGGMQRLRIFEPKYTAMITNAQNTDGFVIALYRKENGFSVPDWGVHVQIVDFDSGEDGILTVDVLADHMVSLSNFEQQQDGLLIAKTTVISHWSSNQDSASTFDGDSIEQVQLKLSTVLQGVFNAHNELNKLYKTQFFDYPNWVCARLLEIIPLSLDEKEKFVQQLEYKQLTTLLSTLCEKELNKM</sequence>